<dbReference type="RefSeq" id="WP_015615923.1">
    <property type="nucleotide sequence ID" value="NC_021182.1"/>
</dbReference>
<sequence length="110" mass="11796">MGLNWYGEAVKQAINGSKKEICTEWGVLLQAAYQARTPVISGNMKAHETFQVHDDNSGVDIGTTEVNYSIDVELGSSKQKAQHILENTVNGSTGKIVDVASKIISSKMGG</sequence>
<keyword evidence="2" id="KW-1185">Reference proteome</keyword>
<reference evidence="1 2" key="1">
    <citation type="submission" date="2012-01" db="EMBL/GenBank/DDBJ databases">
        <title>Complete sequence of chromosome of Clostridium pasteurianum BC1.</title>
        <authorList>
            <consortium name="US DOE Joint Genome Institute"/>
            <person name="Lucas S."/>
            <person name="Han J."/>
            <person name="Lapidus A."/>
            <person name="Cheng J.-F."/>
            <person name="Goodwin L."/>
            <person name="Pitluck S."/>
            <person name="Peters L."/>
            <person name="Mikhailova N."/>
            <person name="Teshima H."/>
            <person name="Detter J.C."/>
            <person name="Han C."/>
            <person name="Tapia R."/>
            <person name="Land M."/>
            <person name="Hauser L."/>
            <person name="Kyrpides N."/>
            <person name="Ivanova N."/>
            <person name="Pagani I."/>
            <person name="Dunn J."/>
            <person name="Taghavi S."/>
            <person name="Francis A."/>
            <person name="van der Lelie D."/>
            <person name="Woyke T."/>
        </authorList>
    </citation>
    <scope>NUCLEOTIDE SEQUENCE [LARGE SCALE GENOMIC DNA]</scope>
    <source>
        <strain evidence="1 2">BC1</strain>
    </source>
</reference>
<evidence type="ECO:0000313" key="2">
    <source>
        <dbReference type="Proteomes" id="UP000013523"/>
    </source>
</evidence>
<dbReference type="AlphaFoldDB" id="R4KAT9"/>
<protein>
    <recommendedName>
        <fullName evidence="3">Phage protein, HK97 gp10 family</fullName>
    </recommendedName>
</protein>
<dbReference type="OrthoDB" id="886754at2"/>
<dbReference type="Proteomes" id="UP000013523">
    <property type="component" value="Chromosome"/>
</dbReference>
<dbReference type="eggNOG" id="ENOG50313VU">
    <property type="taxonomic scope" value="Bacteria"/>
</dbReference>
<gene>
    <name evidence="1" type="ORF">Clopa_2791</name>
</gene>
<dbReference type="HOGENOM" id="CLU_2141554_0_0_9"/>
<dbReference type="PATRIC" id="fig|86416.3.peg.2776"/>
<evidence type="ECO:0008006" key="3">
    <source>
        <dbReference type="Google" id="ProtNLM"/>
    </source>
</evidence>
<evidence type="ECO:0000313" key="1">
    <source>
        <dbReference type="EMBL" id="AGK97629.1"/>
    </source>
</evidence>
<organism evidence="1 2">
    <name type="scientific">Clostridium pasteurianum BC1</name>
    <dbReference type="NCBI Taxonomy" id="86416"/>
    <lineage>
        <taxon>Bacteria</taxon>
        <taxon>Bacillati</taxon>
        <taxon>Bacillota</taxon>
        <taxon>Clostridia</taxon>
        <taxon>Eubacteriales</taxon>
        <taxon>Clostridiaceae</taxon>
        <taxon>Clostridium</taxon>
    </lineage>
</organism>
<dbReference type="STRING" id="86416.Clopa_2791"/>
<dbReference type="EMBL" id="CP003261">
    <property type="protein sequence ID" value="AGK97629.1"/>
    <property type="molecule type" value="Genomic_DNA"/>
</dbReference>
<proteinExistence type="predicted"/>
<name>R4KAT9_CLOPA</name>
<dbReference type="KEGG" id="cpas:Clopa_2791"/>
<accession>R4KAT9</accession>